<dbReference type="AlphaFoldDB" id="A0A397VVC6"/>
<feature type="coiled-coil region" evidence="1">
    <location>
        <begin position="67"/>
        <end position="94"/>
    </location>
</feature>
<dbReference type="Proteomes" id="UP000266673">
    <property type="component" value="Unassembled WGS sequence"/>
</dbReference>
<keyword evidence="1" id="KW-0175">Coiled coil</keyword>
<dbReference type="EMBL" id="QKWP01000195">
    <property type="protein sequence ID" value="RIB24939.1"/>
    <property type="molecule type" value="Genomic_DNA"/>
</dbReference>
<proteinExistence type="predicted"/>
<dbReference type="STRING" id="44941.A0A397VVC6"/>
<organism evidence="2 3">
    <name type="scientific">Gigaspora rosea</name>
    <dbReference type="NCBI Taxonomy" id="44941"/>
    <lineage>
        <taxon>Eukaryota</taxon>
        <taxon>Fungi</taxon>
        <taxon>Fungi incertae sedis</taxon>
        <taxon>Mucoromycota</taxon>
        <taxon>Glomeromycotina</taxon>
        <taxon>Glomeromycetes</taxon>
        <taxon>Diversisporales</taxon>
        <taxon>Gigasporaceae</taxon>
        <taxon>Gigaspora</taxon>
    </lineage>
</organism>
<comment type="caution">
    <text evidence="2">The sequence shown here is derived from an EMBL/GenBank/DDBJ whole genome shotgun (WGS) entry which is preliminary data.</text>
</comment>
<evidence type="ECO:0000313" key="3">
    <source>
        <dbReference type="Proteomes" id="UP000266673"/>
    </source>
</evidence>
<keyword evidence="3" id="KW-1185">Reference proteome</keyword>
<dbReference type="OrthoDB" id="2369556at2759"/>
<sequence length="135" mass="15654">MAKINRYSMILCVDIIIDNHNRSQLGATALVSDETKKIFSWLFDSLNRPIDKFALSLLYTDANPAMIAEQKNLYKIHSKLIEEFEDEIARKTKKNLGHDNDLTEFTKFAYTVSNPIDIRLKGENLKEKKLLIFFV</sequence>
<name>A0A397VVC6_9GLOM</name>
<protein>
    <submittedName>
        <fullName evidence="2">Uncharacterized protein</fullName>
    </submittedName>
</protein>
<gene>
    <name evidence="2" type="ORF">C2G38_2167246</name>
</gene>
<evidence type="ECO:0000256" key="1">
    <source>
        <dbReference type="SAM" id="Coils"/>
    </source>
</evidence>
<reference evidence="2 3" key="1">
    <citation type="submission" date="2018-06" db="EMBL/GenBank/DDBJ databases">
        <title>Comparative genomics reveals the genomic features of Rhizophagus irregularis, R. cerebriforme, R. diaphanum and Gigaspora rosea, and their symbiotic lifestyle signature.</title>
        <authorList>
            <person name="Morin E."/>
            <person name="San Clemente H."/>
            <person name="Chen E.C.H."/>
            <person name="De La Providencia I."/>
            <person name="Hainaut M."/>
            <person name="Kuo A."/>
            <person name="Kohler A."/>
            <person name="Murat C."/>
            <person name="Tang N."/>
            <person name="Roy S."/>
            <person name="Loubradou J."/>
            <person name="Henrissat B."/>
            <person name="Grigoriev I.V."/>
            <person name="Corradi N."/>
            <person name="Roux C."/>
            <person name="Martin F.M."/>
        </authorList>
    </citation>
    <scope>NUCLEOTIDE SEQUENCE [LARGE SCALE GENOMIC DNA]</scope>
    <source>
        <strain evidence="2 3">DAOM 194757</strain>
    </source>
</reference>
<evidence type="ECO:0000313" key="2">
    <source>
        <dbReference type="EMBL" id="RIB24939.1"/>
    </source>
</evidence>
<accession>A0A397VVC6</accession>